<organism evidence="2 3">
    <name type="scientific">Globodera rostochiensis</name>
    <name type="common">Golden nematode worm</name>
    <name type="synonym">Heterodera rostochiensis</name>
    <dbReference type="NCBI Taxonomy" id="31243"/>
    <lineage>
        <taxon>Eukaryota</taxon>
        <taxon>Metazoa</taxon>
        <taxon>Ecdysozoa</taxon>
        <taxon>Nematoda</taxon>
        <taxon>Chromadorea</taxon>
        <taxon>Rhabditida</taxon>
        <taxon>Tylenchina</taxon>
        <taxon>Tylenchomorpha</taxon>
        <taxon>Tylenchoidea</taxon>
        <taxon>Heteroderidae</taxon>
        <taxon>Heteroderinae</taxon>
        <taxon>Globodera</taxon>
    </lineage>
</organism>
<keyword evidence="2" id="KW-1185">Reference proteome</keyword>
<protein>
    <submittedName>
        <fullName evidence="3">Uncharacterized protein</fullName>
    </submittedName>
</protein>
<dbReference type="AlphaFoldDB" id="A0A914H324"/>
<evidence type="ECO:0000256" key="1">
    <source>
        <dbReference type="SAM" id="SignalP"/>
    </source>
</evidence>
<evidence type="ECO:0000313" key="3">
    <source>
        <dbReference type="WBParaSite" id="Gr19_v10_g13196.t1"/>
    </source>
</evidence>
<evidence type="ECO:0000313" key="2">
    <source>
        <dbReference type="Proteomes" id="UP000887572"/>
    </source>
</evidence>
<dbReference type="Proteomes" id="UP000887572">
    <property type="component" value="Unplaced"/>
</dbReference>
<name>A0A914H324_GLORO</name>
<reference evidence="3" key="1">
    <citation type="submission" date="2022-11" db="UniProtKB">
        <authorList>
            <consortium name="WormBaseParasite"/>
        </authorList>
    </citation>
    <scope>IDENTIFICATION</scope>
</reference>
<keyword evidence="1" id="KW-0732">Signal</keyword>
<dbReference type="WBParaSite" id="Gr19_v10_g13196.t1">
    <property type="protein sequence ID" value="Gr19_v10_g13196.t1"/>
    <property type="gene ID" value="Gr19_v10_g13196"/>
</dbReference>
<feature type="chain" id="PRO_5036792080" evidence="1">
    <location>
        <begin position="26"/>
        <end position="216"/>
    </location>
</feature>
<accession>A0A914H324</accession>
<feature type="signal peptide" evidence="1">
    <location>
        <begin position="1"/>
        <end position="25"/>
    </location>
</feature>
<sequence length="216" mass="25156">MLFLRKYLSLNTITFLLIIVQISNTTTKNELKKLRKHFSAVKKTILRQWEDDSQFAEFFESLTVNVGKVCQSQRAFGGTVTTLDKHWKWLEEFDALSLFGKIVVAGVKERLLKKLEQADMWHTLQVAKQRMAFMLMAILALSQQSICTELTKLGRAMHKRRNDTANLDYPKVIASAFHNLAALCEYLQLNWNILVEEDEWMMRELKQLLEGMRLKG</sequence>
<proteinExistence type="predicted"/>